<dbReference type="Proteomes" id="UP001529369">
    <property type="component" value="Unassembled WGS sequence"/>
</dbReference>
<feature type="compositionally biased region" description="Polar residues" evidence="1">
    <location>
        <begin position="112"/>
        <end position="122"/>
    </location>
</feature>
<evidence type="ECO:0000256" key="1">
    <source>
        <dbReference type="SAM" id="MobiDB-lite"/>
    </source>
</evidence>
<reference evidence="3" key="1">
    <citation type="journal article" date="2019" name="Int. J. Syst. Evol. Microbiol.">
        <title>The Global Catalogue of Microorganisms (GCM) 10K type strain sequencing project: providing services to taxonomists for standard genome sequencing and annotation.</title>
        <authorList>
            <consortium name="The Broad Institute Genomics Platform"/>
            <consortium name="The Broad Institute Genome Sequencing Center for Infectious Disease"/>
            <person name="Wu L."/>
            <person name="Ma J."/>
        </authorList>
    </citation>
    <scope>NUCLEOTIDE SEQUENCE [LARGE SCALE GENOMIC DNA]</scope>
    <source>
        <strain evidence="3">CECT 7131</strain>
    </source>
</reference>
<sequence>MQAVKGSKSRLWGRAGADADVSFLEEVDRAEAARRRPPPASRLSEREEAESNARWAQTRLRDKLRGAVTPGEALSLGLGAAALAALLDQQPSYRHGTDGVTAAKAEAGPASGSGSEAPQQDSGAAADGPAMAGSGPEAEPRYAETELSYRIISERKPVRGSTSQPAAPRPDAGLEGPHAAPASASAPPGRGPEAQAFATPAAPADGWASMLAAQGLAAAAIGHANLAAAAPPQEATAPQAAAVKQAMPGTAPQRAA</sequence>
<accession>A0ABT8A798</accession>
<evidence type="ECO:0000313" key="3">
    <source>
        <dbReference type="Proteomes" id="UP001529369"/>
    </source>
</evidence>
<feature type="region of interest" description="Disordered" evidence="1">
    <location>
        <begin position="92"/>
        <end position="200"/>
    </location>
</feature>
<gene>
    <name evidence="2" type="ORF">QWZ14_14475</name>
</gene>
<keyword evidence="3" id="KW-1185">Reference proteome</keyword>
<feature type="non-terminal residue" evidence="2">
    <location>
        <position position="256"/>
    </location>
</feature>
<proteinExistence type="predicted"/>
<feature type="region of interest" description="Disordered" evidence="1">
    <location>
        <begin position="26"/>
        <end position="57"/>
    </location>
</feature>
<comment type="caution">
    <text evidence="2">The sequence shown here is derived from an EMBL/GenBank/DDBJ whole genome shotgun (WGS) entry which is preliminary data.</text>
</comment>
<dbReference type="EMBL" id="JAUFPN010000148">
    <property type="protein sequence ID" value="MDN3565570.1"/>
    <property type="molecule type" value="Genomic_DNA"/>
</dbReference>
<organism evidence="2 3">
    <name type="scientific">Paeniroseomonas aquatica</name>
    <dbReference type="NCBI Taxonomy" id="373043"/>
    <lineage>
        <taxon>Bacteria</taxon>
        <taxon>Pseudomonadati</taxon>
        <taxon>Pseudomonadota</taxon>
        <taxon>Alphaproteobacteria</taxon>
        <taxon>Acetobacterales</taxon>
        <taxon>Acetobacteraceae</taxon>
        <taxon>Paeniroseomonas</taxon>
    </lineage>
</organism>
<feature type="compositionally biased region" description="Low complexity" evidence="1">
    <location>
        <begin position="175"/>
        <end position="200"/>
    </location>
</feature>
<protein>
    <submittedName>
        <fullName evidence="2">Uncharacterized protein</fullName>
    </submittedName>
</protein>
<name>A0ABT8A798_9PROT</name>
<evidence type="ECO:0000313" key="2">
    <source>
        <dbReference type="EMBL" id="MDN3565570.1"/>
    </source>
</evidence>
<feature type="region of interest" description="Disordered" evidence="1">
    <location>
        <begin position="228"/>
        <end position="256"/>
    </location>
</feature>
<feature type="compositionally biased region" description="Low complexity" evidence="1">
    <location>
        <begin position="228"/>
        <end position="246"/>
    </location>
</feature>